<reference evidence="1 2" key="1">
    <citation type="journal article" date="2015" name="Int. J. Syst. Evol. Microbiol.">
        <title>Gemmobacter intermedius sp. nov., isolated from a white stork (Ciconia ciconia).</title>
        <authorList>
            <person name="Kampfer P."/>
            <person name="Jerzak L."/>
            <person name="Wilharm G."/>
            <person name="Golke J."/>
            <person name="Busse H.J."/>
            <person name="Glaeser S.P."/>
        </authorList>
    </citation>
    <scope>NUCLEOTIDE SEQUENCE [LARGE SCALE GENOMIC DNA]</scope>
    <source>
        <strain evidence="1 2">119/4</strain>
    </source>
</reference>
<protein>
    <submittedName>
        <fullName evidence="1">GNAT family N-acetyltransferase</fullName>
    </submittedName>
</protein>
<keyword evidence="1" id="KW-0808">Transferase</keyword>
<evidence type="ECO:0000313" key="1">
    <source>
        <dbReference type="EMBL" id="RWY44263.1"/>
    </source>
</evidence>
<organism evidence="1 2">
    <name type="scientific">Falsigemmobacter intermedius</name>
    <dbReference type="NCBI Taxonomy" id="1553448"/>
    <lineage>
        <taxon>Bacteria</taxon>
        <taxon>Pseudomonadati</taxon>
        <taxon>Pseudomonadota</taxon>
        <taxon>Alphaproteobacteria</taxon>
        <taxon>Rhodobacterales</taxon>
        <taxon>Paracoccaceae</taxon>
        <taxon>Falsigemmobacter</taxon>
    </lineage>
</organism>
<dbReference type="RefSeq" id="WP_128486625.1">
    <property type="nucleotide sequence ID" value="NZ_JBHLXB010000170.1"/>
</dbReference>
<dbReference type="OrthoDB" id="9809725at2"/>
<comment type="caution">
    <text evidence="1">The sequence shown here is derived from an EMBL/GenBank/DDBJ whole genome shotgun (WGS) entry which is preliminary data.</text>
</comment>
<dbReference type="GO" id="GO:0016740">
    <property type="term" value="F:transferase activity"/>
    <property type="evidence" value="ECO:0007669"/>
    <property type="project" value="UniProtKB-KW"/>
</dbReference>
<dbReference type="EMBL" id="SBLC01000003">
    <property type="protein sequence ID" value="RWY44263.1"/>
    <property type="molecule type" value="Genomic_DNA"/>
</dbReference>
<dbReference type="AlphaFoldDB" id="A0A3S3YQN4"/>
<proteinExistence type="predicted"/>
<dbReference type="Proteomes" id="UP000287168">
    <property type="component" value="Unassembled WGS sequence"/>
</dbReference>
<name>A0A3S3YQN4_9RHOB</name>
<accession>A0A3S3YQN4</accession>
<sequence>MRGLAAADPARAAAFVALINAHPIEDLIAGLTTRMSLFDPDGAAFPLTLNDRGEAGNCYICRPSAAYIDYALEEIRHFARQPLLQRSMAGLIRACRPLLRASGLDHQVQINNWLFSTNPVPALGGAQARLIRDRLCAAYPDRALVIRSLNEVADGESMAALREAGFQMLPARRIWLYDGCSPARSRDIRRDEALLRDGAFETVTEFSAQEYDAAAQLYGQLYLHKYTPLNPQYQGLFLSEMHRAGLLDLIALRGPEGDLVAVTGLFESGLTLTQPVVGYDTTRPEAEGLYRRMMALSRQRAEDAGRFFNMSAGAAGFKKNRRAQPVIEYTAVYTGHLPAVQRRATSVIAGVLTRLGIPLLQRFDL</sequence>
<evidence type="ECO:0000313" key="2">
    <source>
        <dbReference type="Proteomes" id="UP000287168"/>
    </source>
</evidence>
<keyword evidence="2" id="KW-1185">Reference proteome</keyword>
<gene>
    <name evidence="1" type="ORF">EP867_02455</name>
</gene>